<evidence type="ECO:0000313" key="2">
    <source>
        <dbReference type="Proteomes" id="UP000240283"/>
    </source>
</evidence>
<sequence length="55" mass="6160">MVDTSNIDQIDDDLESLLIDISIRGEQSGDVARIGDILQEVILEIKQLRQETCSD</sequence>
<organism evidence="1 2">
    <name type="scientific">Vibrio phage Vp_R1</name>
    <dbReference type="NCBI Taxonomy" id="2059867"/>
    <lineage>
        <taxon>Viruses</taxon>
        <taxon>Duplodnaviria</taxon>
        <taxon>Heunggongvirae</taxon>
        <taxon>Uroviricota</taxon>
        <taxon>Caudoviricetes</taxon>
        <taxon>Grimontviridae</taxon>
        <taxon>Dalianvirus</taxon>
        <taxon>Dalianvirus R1</taxon>
    </lineage>
</organism>
<keyword evidence="2" id="KW-1185">Reference proteome</keyword>
<evidence type="ECO:0000313" key="1">
    <source>
        <dbReference type="EMBL" id="AUG88371.1"/>
    </source>
</evidence>
<accession>A0A2H5BPV8</accession>
<dbReference type="EMBL" id="MG603697">
    <property type="protein sequence ID" value="AUG88371.1"/>
    <property type="molecule type" value="Genomic_DNA"/>
</dbReference>
<reference evidence="1 2" key="1">
    <citation type="submission" date="2017-12" db="EMBL/GenBank/DDBJ databases">
        <title>Genomic analysis of a novel phage Vp_R1 lytic to Vibrio parahaemolyticus.</title>
        <authorList>
            <person name="Ren H."/>
            <person name="Li Z."/>
        </authorList>
    </citation>
    <scope>NUCLEOTIDE SEQUENCE [LARGE SCALE GENOMIC DNA]</scope>
</reference>
<dbReference type="Proteomes" id="UP000240283">
    <property type="component" value="Segment"/>
</dbReference>
<protein>
    <submittedName>
        <fullName evidence="1">Uncharacterized protein</fullName>
    </submittedName>
</protein>
<proteinExistence type="predicted"/>
<gene>
    <name evidence="1" type="ORF">VPR_007</name>
</gene>
<name>A0A2H5BPV8_9CAUD</name>